<dbReference type="AlphaFoldDB" id="A0A1S7SBQ6"/>
<dbReference type="EMBL" id="FBWC01000037">
    <property type="protein sequence ID" value="CUX65981.1"/>
    <property type="molecule type" value="Genomic_DNA"/>
</dbReference>
<proteinExistence type="predicted"/>
<accession>A0A1S7SBQ6</accession>
<dbReference type="InterPro" id="IPR007419">
    <property type="entry name" value="BFD-like_2Fe2S-bd_dom"/>
</dbReference>
<dbReference type="InterPro" id="IPR017224">
    <property type="entry name" value="Opine_Oxase_asu/HCN_bsu"/>
</dbReference>
<feature type="domain" description="BFD-like [2Fe-2S]-binding" evidence="2">
    <location>
        <begin position="447"/>
        <end position="498"/>
    </location>
</feature>
<reference evidence="4 5" key="1">
    <citation type="submission" date="2016-01" db="EMBL/GenBank/DDBJ databases">
        <authorList>
            <person name="Oliw E.H."/>
        </authorList>
    </citation>
    <scope>NUCLEOTIDE SEQUENCE [LARGE SCALE GENOMIC DNA]</scope>
    <source>
        <strain evidence="4 5">Kerr 14</strain>
    </source>
</reference>
<dbReference type="PRINTS" id="PR00368">
    <property type="entry name" value="FADPNR"/>
</dbReference>
<dbReference type="PANTHER" id="PTHR42949:SF3">
    <property type="entry name" value="ANAEROBIC GLYCEROL-3-PHOSPHATE DEHYDROGENASE SUBUNIT B"/>
    <property type="match status" value="1"/>
</dbReference>
<evidence type="ECO:0000313" key="5">
    <source>
        <dbReference type="Proteomes" id="UP000191897"/>
    </source>
</evidence>
<dbReference type="PANTHER" id="PTHR42949">
    <property type="entry name" value="ANAEROBIC GLYCEROL-3-PHOSPHATE DEHYDROGENASE SUBUNIT B"/>
    <property type="match status" value="1"/>
</dbReference>
<gene>
    <name evidence="4" type="ORF">AGR4C_pa60046</name>
</gene>
<sequence>MPGIGGRYRPDRGAELGFGRQAVGVRPRKARWLLPDGGLSGLLALGRGRRQAAGLFNDDCRWHEIAYGATGGVAMTGHQAEKVVIVGAGPAGIRAAEALVKANIKPVVIDEGAKAGGQIYRRPPEGFTRSPSALYGSEARKAAALHATFDRMIAAEEIDYYPLSSALAMSGNLLQALTPKGRKDFIYDRLILATGAMDRLAPIPGWQAPGVYSLGATQIALKAQGVALGSKIVLAGSGPLLTLVATQLLKAGADIAAILDTSAVRAQIGGLWGMLSRPGLVLRGLLMRAKLGRLYRAGVKLEWIESDENGPVALHWQDAAGKAQTTSCDMVGLGWHLRAETQLAGLAGCSFVYDEDWCQWLPRADRSGRAAERLYLAGDGLRILGADGAEVAGRLAAYACLADMGLASPDNAADLRRLDRIERFARGMAGAFPWPREMIRSVPDDTVVCRCEGVTAGQLRDSVDYGGAEANRVKSLARVGMGRCQGRFCQLAGAELIAGKADIAVCAAGRLREQAPVRPLPIGEWIRGA</sequence>
<keyword evidence="1" id="KW-0560">Oxidoreductase</keyword>
<dbReference type="Gene3D" id="3.50.50.60">
    <property type="entry name" value="FAD/NAD(P)-binding domain"/>
    <property type="match status" value="3"/>
</dbReference>
<dbReference type="InterPro" id="IPR036188">
    <property type="entry name" value="FAD/NAD-bd_sf"/>
</dbReference>
<evidence type="ECO:0000313" key="4">
    <source>
        <dbReference type="EMBL" id="CUX65981.1"/>
    </source>
</evidence>
<name>A0A1S7SBQ6_AGRTU</name>
<organism evidence="4 5">
    <name type="scientific">Agrobacterium tumefaciens str. Kerr 14</name>
    <dbReference type="NCBI Taxonomy" id="1183424"/>
    <lineage>
        <taxon>Bacteria</taxon>
        <taxon>Pseudomonadati</taxon>
        <taxon>Pseudomonadota</taxon>
        <taxon>Alphaproteobacteria</taxon>
        <taxon>Hyphomicrobiales</taxon>
        <taxon>Rhizobiaceae</taxon>
        <taxon>Rhizobium/Agrobacterium group</taxon>
        <taxon>Agrobacterium</taxon>
        <taxon>Agrobacterium tumefaciens complex</taxon>
    </lineage>
</organism>
<dbReference type="Pfam" id="PF04324">
    <property type="entry name" value="Fer2_BFD"/>
    <property type="match status" value="1"/>
</dbReference>
<dbReference type="GO" id="GO:0016491">
    <property type="term" value="F:oxidoreductase activity"/>
    <property type="evidence" value="ECO:0007669"/>
    <property type="project" value="UniProtKB-KW"/>
</dbReference>
<dbReference type="CDD" id="cd19946">
    <property type="entry name" value="GlpA-like_Fer2_BFD-like"/>
    <property type="match status" value="1"/>
</dbReference>
<dbReference type="PRINTS" id="PR00469">
    <property type="entry name" value="PNDRDTASEII"/>
</dbReference>
<dbReference type="Gene3D" id="1.10.10.1100">
    <property type="entry name" value="BFD-like [2Fe-2S]-binding domain"/>
    <property type="match status" value="1"/>
</dbReference>
<dbReference type="InterPro" id="IPR041854">
    <property type="entry name" value="BFD-like_2Fe2S-bd_dom_sf"/>
</dbReference>
<dbReference type="Pfam" id="PF07992">
    <property type="entry name" value="Pyr_redox_2"/>
    <property type="match status" value="1"/>
</dbReference>
<dbReference type="InterPro" id="IPR051691">
    <property type="entry name" value="Metab_Enz_Cyan_OpOx_G3PDH"/>
</dbReference>
<dbReference type="InterPro" id="IPR023753">
    <property type="entry name" value="FAD/NAD-binding_dom"/>
</dbReference>
<evidence type="ECO:0000259" key="2">
    <source>
        <dbReference type="Pfam" id="PF04324"/>
    </source>
</evidence>
<dbReference type="SUPFAM" id="SSF51905">
    <property type="entry name" value="FAD/NAD(P)-binding domain"/>
    <property type="match status" value="1"/>
</dbReference>
<dbReference type="Proteomes" id="UP000191897">
    <property type="component" value="Unassembled WGS sequence"/>
</dbReference>
<dbReference type="PIRSF" id="PIRSF037495">
    <property type="entry name" value="Opine_OX_OoxA/HcnB"/>
    <property type="match status" value="1"/>
</dbReference>
<evidence type="ECO:0000256" key="1">
    <source>
        <dbReference type="ARBA" id="ARBA00023002"/>
    </source>
</evidence>
<feature type="domain" description="FAD/NAD(P)-binding" evidence="3">
    <location>
        <begin position="82"/>
        <end position="259"/>
    </location>
</feature>
<protein>
    <submittedName>
        <fullName evidence="4">Oxidoreductase (Pyridine nucleotide-disulphide subunit)</fullName>
    </submittedName>
</protein>
<evidence type="ECO:0000259" key="3">
    <source>
        <dbReference type="Pfam" id="PF07992"/>
    </source>
</evidence>